<dbReference type="InterPro" id="IPR035952">
    <property type="entry name" value="Rhomboid-like_sf"/>
</dbReference>
<dbReference type="Gene3D" id="1.25.40.10">
    <property type="entry name" value="Tetratricopeptide repeat domain"/>
    <property type="match status" value="1"/>
</dbReference>
<comment type="similarity">
    <text evidence="2">Belongs to the peptidase S54 family.</text>
</comment>
<dbReference type="PANTHER" id="PTHR43731">
    <property type="entry name" value="RHOMBOID PROTEASE"/>
    <property type="match status" value="1"/>
</dbReference>
<dbReference type="Gene3D" id="1.20.1540.10">
    <property type="entry name" value="Rhomboid-like"/>
    <property type="match status" value="1"/>
</dbReference>
<accession>A0A402AK37</accession>
<gene>
    <name evidence="10" type="ORF">KDK_33880</name>
</gene>
<dbReference type="RefSeq" id="WP_126551435.1">
    <property type="nucleotide sequence ID" value="NZ_BIFS01000001.1"/>
</dbReference>
<feature type="domain" description="Peptidase S54 rhomboid" evidence="9">
    <location>
        <begin position="251"/>
        <end position="391"/>
    </location>
</feature>
<dbReference type="InterPro" id="IPR011990">
    <property type="entry name" value="TPR-like_helical_dom_sf"/>
</dbReference>
<evidence type="ECO:0000256" key="4">
    <source>
        <dbReference type="ARBA" id="ARBA00022801"/>
    </source>
</evidence>
<dbReference type="GO" id="GO:0004252">
    <property type="term" value="F:serine-type endopeptidase activity"/>
    <property type="evidence" value="ECO:0007669"/>
    <property type="project" value="InterPro"/>
</dbReference>
<dbReference type="PANTHER" id="PTHR43731:SF14">
    <property type="entry name" value="PRESENILIN-ASSOCIATED RHOMBOID-LIKE PROTEIN, MITOCHONDRIAL"/>
    <property type="match status" value="1"/>
</dbReference>
<feature type="transmembrane region" description="Helical" evidence="8">
    <location>
        <begin position="316"/>
        <end position="336"/>
    </location>
</feature>
<evidence type="ECO:0000256" key="8">
    <source>
        <dbReference type="SAM" id="Phobius"/>
    </source>
</evidence>
<feature type="transmembrane region" description="Helical" evidence="8">
    <location>
        <begin position="206"/>
        <end position="229"/>
    </location>
</feature>
<dbReference type="SUPFAM" id="SSF144091">
    <property type="entry name" value="Rhomboid-like"/>
    <property type="match status" value="1"/>
</dbReference>
<dbReference type="InterPro" id="IPR022764">
    <property type="entry name" value="Peptidase_S54_rhomboid_dom"/>
</dbReference>
<evidence type="ECO:0000313" key="11">
    <source>
        <dbReference type="Proteomes" id="UP000287188"/>
    </source>
</evidence>
<evidence type="ECO:0000256" key="2">
    <source>
        <dbReference type="ARBA" id="ARBA00009045"/>
    </source>
</evidence>
<feature type="transmembrane region" description="Helical" evidence="8">
    <location>
        <begin position="370"/>
        <end position="390"/>
    </location>
</feature>
<dbReference type="OrthoDB" id="9813074at2"/>
<dbReference type="SUPFAM" id="SSF48452">
    <property type="entry name" value="TPR-like"/>
    <property type="match status" value="1"/>
</dbReference>
<protein>
    <recommendedName>
        <fullName evidence="9">Peptidase S54 rhomboid domain-containing protein</fullName>
    </recommendedName>
</protein>
<evidence type="ECO:0000256" key="3">
    <source>
        <dbReference type="ARBA" id="ARBA00022692"/>
    </source>
</evidence>
<organism evidence="10 11">
    <name type="scientific">Dictyobacter kobayashii</name>
    <dbReference type="NCBI Taxonomy" id="2014872"/>
    <lineage>
        <taxon>Bacteria</taxon>
        <taxon>Bacillati</taxon>
        <taxon>Chloroflexota</taxon>
        <taxon>Ktedonobacteria</taxon>
        <taxon>Ktedonobacterales</taxon>
        <taxon>Dictyobacteraceae</taxon>
        <taxon>Dictyobacter</taxon>
    </lineage>
</organism>
<keyword evidence="6 8" id="KW-0472">Membrane</keyword>
<evidence type="ECO:0000256" key="6">
    <source>
        <dbReference type="ARBA" id="ARBA00023136"/>
    </source>
</evidence>
<dbReference type="EMBL" id="BIFS01000001">
    <property type="protein sequence ID" value="GCE19588.1"/>
    <property type="molecule type" value="Genomic_DNA"/>
</dbReference>
<dbReference type="Proteomes" id="UP000287188">
    <property type="component" value="Unassembled WGS sequence"/>
</dbReference>
<proteinExistence type="inferred from homology"/>
<feature type="compositionally biased region" description="Polar residues" evidence="7">
    <location>
        <begin position="158"/>
        <end position="181"/>
    </location>
</feature>
<sequence>MEAQTELQNYLEQGKQALAEGKGREAAIAYAHGAQLETENPQVHLGLAEANLALGNYGVVQMACRRVQELQPEGGTEGWTAQALLELLDRRYDRALKSVDKAIESDPGGGYLHALRSYLLRANGQDYDANLARARATRLSYGGRFENCFPPLEPQRPSPQVTANNPASEASTIATPDNSKQAGERTAAPSWSQPNPMRRQAVRTRFALNQYPSLVTLILIAVNVLIYIWSTLDPNIVNIGAQINPYIINNGEYWRIFTGMFLHNGIAHIALNMLSLYFVGRGVEIIYGKWRYLVIYFVSGILGGVTYLVMSPTGAAVGASGAIFGIFGAIGMFYLLNRRALGAAGTGAIGQWMFWLAINLIYGFAPGTGIAIAAHIGGLVAGMILAYILMPRSRRGRIFF</sequence>
<dbReference type="GO" id="GO:0016020">
    <property type="term" value="C:membrane"/>
    <property type="evidence" value="ECO:0007669"/>
    <property type="project" value="UniProtKB-SubCell"/>
</dbReference>
<keyword evidence="3 8" id="KW-0812">Transmembrane</keyword>
<reference evidence="11" key="1">
    <citation type="submission" date="2018-12" db="EMBL/GenBank/DDBJ databases">
        <title>Tengunoibacter tsumagoiensis gen. nov., sp. nov., Dictyobacter kobayashii sp. nov., D. alpinus sp. nov., and D. joshuensis sp. nov. and description of Dictyobacteraceae fam. nov. within the order Ktedonobacterales isolated from Tengu-no-mugimeshi.</title>
        <authorList>
            <person name="Wang C.M."/>
            <person name="Zheng Y."/>
            <person name="Sakai Y."/>
            <person name="Toyoda A."/>
            <person name="Minakuchi Y."/>
            <person name="Abe K."/>
            <person name="Yokota A."/>
            <person name="Yabe S."/>
        </authorList>
    </citation>
    <scope>NUCLEOTIDE SEQUENCE [LARGE SCALE GENOMIC DNA]</scope>
    <source>
        <strain evidence="11">Uno11</strain>
    </source>
</reference>
<dbReference type="InterPro" id="IPR050925">
    <property type="entry name" value="Rhomboid_protease_S54"/>
</dbReference>
<feature type="transmembrane region" description="Helical" evidence="8">
    <location>
        <begin position="343"/>
        <end position="364"/>
    </location>
</feature>
<evidence type="ECO:0000256" key="5">
    <source>
        <dbReference type="ARBA" id="ARBA00022989"/>
    </source>
</evidence>
<dbReference type="Pfam" id="PF01694">
    <property type="entry name" value="Rhomboid"/>
    <property type="match status" value="1"/>
</dbReference>
<evidence type="ECO:0000259" key="9">
    <source>
        <dbReference type="Pfam" id="PF01694"/>
    </source>
</evidence>
<evidence type="ECO:0000313" key="10">
    <source>
        <dbReference type="EMBL" id="GCE19588.1"/>
    </source>
</evidence>
<dbReference type="AlphaFoldDB" id="A0A402AK37"/>
<name>A0A402AK37_9CHLR</name>
<feature type="region of interest" description="Disordered" evidence="7">
    <location>
        <begin position="150"/>
        <end position="196"/>
    </location>
</feature>
<keyword evidence="5 8" id="KW-1133">Transmembrane helix</keyword>
<evidence type="ECO:0000256" key="7">
    <source>
        <dbReference type="SAM" id="MobiDB-lite"/>
    </source>
</evidence>
<feature type="transmembrane region" description="Helical" evidence="8">
    <location>
        <begin position="261"/>
        <end position="280"/>
    </location>
</feature>
<comment type="caution">
    <text evidence="10">The sequence shown here is derived from an EMBL/GenBank/DDBJ whole genome shotgun (WGS) entry which is preliminary data.</text>
</comment>
<keyword evidence="4" id="KW-0378">Hydrolase</keyword>
<comment type="subcellular location">
    <subcellularLocation>
        <location evidence="1">Membrane</location>
        <topology evidence="1">Multi-pass membrane protein</topology>
    </subcellularLocation>
</comment>
<evidence type="ECO:0000256" key="1">
    <source>
        <dbReference type="ARBA" id="ARBA00004141"/>
    </source>
</evidence>
<feature type="transmembrane region" description="Helical" evidence="8">
    <location>
        <begin position="292"/>
        <end position="310"/>
    </location>
</feature>
<keyword evidence="11" id="KW-1185">Reference proteome</keyword>